<keyword evidence="8" id="KW-0902">Two-component regulatory system</keyword>
<organism evidence="13 14">
    <name type="scientific">Novipirellula herctigrandis</name>
    <dbReference type="NCBI Taxonomy" id="2527986"/>
    <lineage>
        <taxon>Bacteria</taxon>
        <taxon>Pseudomonadati</taxon>
        <taxon>Planctomycetota</taxon>
        <taxon>Planctomycetia</taxon>
        <taxon>Pirellulales</taxon>
        <taxon>Pirellulaceae</taxon>
        <taxon>Novipirellula</taxon>
    </lineage>
</organism>
<evidence type="ECO:0000259" key="11">
    <source>
        <dbReference type="PROSITE" id="PS50109"/>
    </source>
</evidence>
<dbReference type="GO" id="GO:0000155">
    <property type="term" value="F:phosphorelay sensor kinase activity"/>
    <property type="evidence" value="ECO:0007669"/>
    <property type="project" value="InterPro"/>
</dbReference>
<keyword evidence="4 13" id="KW-0808">Transferase</keyword>
<dbReference type="EMBL" id="SJPJ01000001">
    <property type="protein sequence ID" value="TWT83357.1"/>
    <property type="molecule type" value="Genomic_DNA"/>
</dbReference>
<evidence type="ECO:0000256" key="9">
    <source>
        <dbReference type="ARBA" id="ARBA00059827"/>
    </source>
</evidence>
<dbReference type="InterPro" id="IPR005467">
    <property type="entry name" value="His_kinase_dom"/>
</dbReference>
<evidence type="ECO:0000256" key="4">
    <source>
        <dbReference type="ARBA" id="ARBA00022679"/>
    </source>
</evidence>
<dbReference type="SUPFAM" id="SSF55785">
    <property type="entry name" value="PYP-like sensor domain (PAS domain)"/>
    <property type="match status" value="2"/>
</dbReference>
<dbReference type="PANTHER" id="PTHR24421:SF10">
    <property type="entry name" value="NITRATE_NITRITE SENSOR PROTEIN NARQ"/>
    <property type="match status" value="1"/>
</dbReference>
<dbReference type="Pfam" id="PF08448">
    <property type="entry name" value="PAS_4"/>
    <property type="match status" value="1"/>
</dbReference>
<dbReference type="CDD" id="cd00130">
    <property type="entry name" value="PAS"/>
    <property type="match status" value="1"/>
</dbReference>
<evidence type="ECO:0000256" key="8">
    <source>
        <dbReference type="ARBA" id="ARBA00023012"/>
    </source>
</evidence>
<keyword evidence="6" id="KW-0418">Kinase</keyword>
<dbReference type="InterPro" id="IPR036890">
    <property type="entry name" value="HATPase_C_sf"/>
</dbReference>
<comment type="function">
    <text evidence="9">Putative oxygen sensor; modulates the activity of FixJ, a transcriptional activator of nitrogen fixation fixK gene. FixL probably acts as a kinase that phosphorylates FixJ.</text>
</comment>
<dbReference type="Pfam" id="PF07730">
    <property type="entry name" value="HisKA_3"/>
    <property type="match status" value="1"/>
</dbReference>
<keyword evidence="5" id="KW-0547">Nucleotide-binding</keyword>
<dbReference type="CDD" id="cd16917">
    <property type="entry name" value="HATPase_UhpB-NarQ-NarX-like"/>
    <property type="match status" value="1"/>
</dbReference>
<evidence type="ECO:0000256" key="1">
    <source>
        <dbReference type="ARBA" id="ARBA00000085"/>
    </source>
</evidence>
<dbReference type="Gene3D" id="3.30.565.10">
    <property type="entry name" value="Histidine kinase-like ATPase, C-terminal domain"/>
    <property type="match status" value="1"/>
</dbReference>
<gene>
    <name evidence="13" type="primary">fixL_1</name>
    <name evidence="13" type="ORF">CA13_48220</name>
</gene>
<proteinExistence type="predicted"/>
<dbReference type="EC" id="2.7.13.3" evidence="2"/>
<dbReference type="Proteomes" id="UP000315010">
    <property type="component" value="Unassembled WGS sequence"/>
</dbReference>
<evidence type="ECO:0000313" key="14">
    <source>
        <dbReference type="Proteomes" id="UP000315010"/>
    </source>
</evidence>
<dbReference type="InterPro" id="IPR050482">
    <property type="entry name" value="Sensor_HK_TwoCompSys"/>
</dbReference>
<feature type="domain" description="PAS" evidence="12">
    <location>
        <begin position="309"/>
        <end position="379"/>
    </location>
</feature>
<evidence type="ECO:0000256" key="6">
    <source>
        <dbReference type="ARBA" id="ARBA00022777"/>
    </source>
</evidence>
<feature type="domain" description="Histidine kinase" evidence="11">
    <location>
        <begin position="565"/>
        <end position="659"/>
    </location>
</feature>
<evidence type="ECO:0000313" key="13">
    <source>
        <dbReference type="EMBL" id="TWT83357.1"/>
    </source>
</evidence>
<dbReference type="RefSeq" id="WP_146400473.1">
    <property type="nucleotide sequence ID" value="NZ_SJPJ01000001.1"/>
</dbReference>
<dbReference type="PANTHER" id="PTHR24421">
    <property type="entry name" value="NITRATE/NITRITE SENSOR PROTEIN NARX-RELATED"/>
    <property type="match status" value="1"/>
</dbReference>
<comment type="catalytic activity">
    <reaction evidence="1">
        <text>ATP + protein L-histidine = ADP + protein N-phospho-L-histidine.</text>
        <dbReference type="EC" id="2.7.13.3"/>
    </reaction>
</comment>
<evidence type="ECO:0000256" key="10">
    <source>
        <dbReference type="ARBA" id="ARBA00070616"/>
    </source>
</evidence>
<keyword evidence="3" id="KW-0597">Phosphoprotein</keyword>
<protein>
    <recommendedName>
        <fullName evidence="10">Sensor protein FixL</fullName>
        <ecNumber evidence="2">2.7.13.3</ecNumber>
    </recommendedName>
</protein>
<dbReference type="InterPro" id="IPR013656">
    <property type="entry name" value="PAS_4"/>
</dbReference>
<keyword evidence="14" id="KW-1185">Reference proteome</keyword>
<evidence type="ECO:0000256" key="3">
    <source>
        <dbReference type="ARBA" id="ARBA00022553"/>
    </source>
</evidence>
<evidence type="ECO:0000256" key="5">
    <source>
        <dbReference type="ARBA" id="ARBA00022741"/>
    </source>
</evidence>
<evidence type="ECO:0000256" key="7">
    <source>
        <dbReference type="ARBA" id="ARBA00022840"/>
    </source>
</evidence>
<name>A0A5C5Z8C5_9BACT</name>
<dbReference type="SMART" id="SM00091">
    <property type="entry name" value="PAS"/>
    <property type="match status" value="2"/>
</dbReference>
<dbReference type="NCBIfam" id="TIGR00229">
    <property type="entry name" value="sensory_box"/>
    <property type="match status" value="2"/>
</dbReference>
<reference evidence="13 14" key="1">
    <citation type="submission" date="2019-02" db="EMBL/GenBank/DDBJ databases">
        <title>Deep-cultivation of Planctomycetes and their phenomic and genomic characterization uncovers novel biology.</title>
        <authorList>
            <person name="Wiegand S."/>
            <person name="Jogler M."/>
            <person name="Boedeker C."/>
            <person name="Pinto D."/>
            <person name="Vollmers J."/>
            <person name="Rivas-Marin E."/>
            <person name="Kohn T."/>
            <person name="Peeters S.H."/>
            <person name="Heuer A."/>
            <person name="Rast P."/>
            <person name="Oberbeckmann S."/>
            <person name="Bunk B."/>
            <person name="Jeske O."/>
            <person name="Meyerdierks A."/>
            <person name="Storesund J.E."/>
            <person name="Kallscheuer N."/>
            <person name="Luecker S."/>
            <person name="Lage O.M."/>
            <person name="Pohl T."/>
            <person name="Merkel B.J."/>
            <person name="Hornburger P."/>
            <person name="Mueller R.-W."/>
            <person name="Bruemmer F."/>
            <person name="Labrenz M."/>
            <person name="Spormann A.M."/>
            <person name="Op Den Camp H."/>
            <person name="Overmann J."/>
            <person name="Amann R."/>
            <person name="Jetten M.S.M."/>
            <person name="Mascher T."/>
            <person name="Medema M.H."/>
            <person name="Devos D.P."/>
            <person name="Kaster A.-K."/>
            <person name="Ovreas L."/>
            <person name="Rohde M."/>
            <person name="Galperin M.Y."/>
            <person name="Jogler C."/>
        </authorList>
    </citation>
    <scope>NUCLEOTIDE SEQUENCE [LARGE SCALE GENOMIC DNA]</scope>
    <source>
        <strain evidence="13 14">CA13</strain>
    </source>
</reference>
<dbReference type="GO" id="GO:0046983">
    <property type="term" value="F:protein dimerization activity"/>
    <property type="evidence" value="ECO:0007669"/>
    <property type="project" value="InterPro"/>
</dbReference>
<evidence type="ECO:0000256" key="2">
    <source>
        <dbReference type="ARBA" id="ARBA00012438"/>
    </source>
</evidence>
<sequence length="665" mass="73575">MTKNLQPKNLRKTDSAVGREIFRELTNEFVLREFAPATVLINQRFEVLYGMGPLAKYLEVPTRELTGNISVVARPELREKLLAACSQSIRENGLVSDSCARVNRDGMLVHCTLTVRPVTAPPEAKGLMLVTFADQTVGQSPQLETTVDGIGGVKEERQTPTEDIISMNEELETLRGRSRAILASLSAHIAVVDRDGVIVAVNPAWKRFADQNFGTEEQCGVGSNYLDVCVNASDNHGSGGDATQVVTKLRQLLAGTIDEFTMEYPCHSVTEKRWFIMHATPLDYEQRGAVISHINITERKQAEIALQESEQRLRAILDTASDSIVTIDHQGKIECVNHATELMFGYDKEEIIGQNVAVLMPQAHREKHDDHIRHYLDTGVAKVVNSFREVVAFRKDGSTIPIEIALSEVDGLNLFTGILRDITEKKRLEERILQTATDEQQRIGQELHDGTQQELTGLSLFLGTVLSILDNASQHNSGERVTWRLTDDDFSMLQQTISKLTDRLKETIQHVRELSHGIMPVQIDNEGLRSALADLAATNDSQKHFSCRFISSGDITISSNTIANQLYRIAQEALSNALRHANADHVLISLKGENNTIVLEISDNGVGIDSSISDRLGTASAGFGLRIMSYRANSIGGVFHIERNGDRGTMVRCAVPVQGYQNDDT</sequence>
<dbReference type="SUPFAM" id="SSF55874">
    <property type="entry name" value="ATPase domain of HSP90 chaperone/DNA topoisomerase II/histidine kinase"/>
    <property type="match status" value="1"/>
</dbReference>
<dbReference type="InterPro" id="IPR003594">
    <property type="entry name" value="HATPase_dom"/>
</dbReference>
<dbReference type="AlphaFoldDB" id="A0A5C5Z8C5"/>
<dbReference type="Pfam" id="PF13426">
    <property type="entry name" value="PAS_9"/>
    <property type="match status" value="1"/>
</dbReference>
<dbReference type="SMART" id="SM00387">
    <property type="entry name" value="HATPase_c"/>
    <property type="match status" value="1"/>
</dbReference>
<dbReference type="PROSITE" id="PS50109">
    <property type="entry name" value="HIS_KIN"/>
    <property type="match status" value="1"/>
</dbReference>
<dbReference type="Gene3D" id="1.20.5.1930">
    <property type="match status" value="1"/>
</dbReference>
<keyword evidence="7" id="KW-0067">ATP-binding</keyword>
<accession>A0A5C5Z8C5</accession>
<dbReference type="GO" id="GO:0016020">
    <property type="term" value="C:membrane"/>
    <property type="evidence" value="ECO:0007669"/>
    <property type="project" value="InterPro"/>
</dbReference>
<dbReference type="FunFam" id="3.30.450.20:FF:000060">
    <property type="entry name" value="Sensor protein FixL"/>
    <property type="match status" value="1"/>
</dbReference>
<dbReference type="InterPro" id="IPR011712">
    <property type="entry name" value="Sig_transdc_His_kin_sub3_dim/P"/>
</dbReference>
<dbReference type="InterPro" id="IPR000014">
    <property type="entry name" value="PAS"/>
</dbReference>
<dbReference type="PROSITE" id="PS50112">
    <property type="entry name" value="PAS"/>
    <property type="match status" value="1"/>
</dbReference>
<dbReference type="GO" id="GO:0005524">
    <property type="term" value="F:ATP binding"/>
    <property type="evidence" value="ECO:0007669"/>
    <property type="project" value="UniProtKB-KW"/>
</dbReference>
<dbReference type="InterPro" id="IPR035965">
    <property type="entry name" value="PAS-like_dom_sf"/>
</dbReference>
<dbReference type="Gene3D" id="3.30.450.20">
    <property type="entry name" value="PAS domain"/>
    <property type="match status" value="2"/>
</dbReference>
<dbReference type="OrthoDB" id="290376at2"/>
<comment type="caution">
    <text evidence="13">The sequence shown here is derived from an EMBL/GenBank/DDBJ whole genome shotgun (WGS) entry which is preliminary data.</text>
</comment>
<evidence type="ECO:0000259" key="12">
    <source>
        <dbReference type="PROSITE" id="PS50112"/>
    </source>
</evidence>
<dbReference type="Pfam" id="PF02518">
    <property type="entry name" value="HATPase_c"/>
    <property type="match status" value="1"/>
</dbReference>